<feature type="compositionally biased region" description="Polar residues" evidence="1">
    <location>
        <begin position="21"/>
        <end position="30"/>
    </location>
</feature>
<dbReference type="Proteomes" id="UP000039865">
    <property type="component" value="Unassembled WGS sequence"/>
</dbReference>
<dbReference type="InParanoid" id="A0A077ZWQ6"/>
<feature type="compositionally biased region" description="Polar residues" evidence="1">
    <location>
        <begin position="204"/>
        <end position="232"/>
    </location>
</feature>
<feature type="compositionally biased region" description="Basic and acidic residues" evidence="1">
    <location>
        <begin position="73"/>
        <end position="86"/>
    </location>
</feature>
<feature type="region of interest" description="Disordered" evidence="1">
    <location>
        <begin position="204"/>
        <end position="236"/>
    </location>
</feature>
<sequence>MEYQDYTRTLGILCIYQGYQKDSSSKPSQNPERKFEELSQQQKQKCSEQDKPKIFTLQNQLISQKIREYHKKLQESGALNRDEIRRSRNNSESNKQPLVSEDTRIQSGYITINTYEDLQRPNVFINPESAKRLQPIINHSLLNLQNFRGLSNDKVESKRSIPISSFSIQEFQKPILQKKQDPLGKGIEDNSFVLRVNQMLNTRNRNNGQVLATQNQRKNTPQRPQTAYVGQQQKKETPYVARTISRHQIAPTQQKHMNRAVRELLQIKQMMIVPSNCIAFNNTNRNQSAKIKRDLSGNDQSPIENPKNQILKRIVKQKISRGINQVEYQDVYDDIQVNLSKSYHTLSDISSRRNLKDKEDTQVEKNYKTLQISNPNNIKIVSDDNSPLLRVRNENLIKKNFLIQSYSRKETRNVNFYHPLSKSKNYQDKSKNNDLEGL</sequence>
<evidence type="ECO:0000313" key="2">
    <source>
        <dbReference type="EMBL" id="CDW74284.1"/>
    </source>
</evidence>
<evidence type="ECO:0000256" key="1">
    <source>
        <dbReference type="SAM" id="MobiDB-lite"/>
    </source>
</evidence>
<name>A0A077ZWQ6_STYLE</name>
<reference evidence="2 3" key="1">
    <citation type="submission" date="2014-06" db="EMBL/GenBank/DDBJ databases">
        <authorList>
            <person name="Swart Estienne"/>
        </authorList>
    </citation>
    <scope>NUCLEOTIDE SEQUENCE [LARGE SCALE GENOMIC DNA]</scope>
    <source>
        <strain evidence="2 3">130c</strain>
    </source>
</reference>
<protein>
    <submittedName>
        <fullName evidence="2">Uncharacterized protein</fullName>
    </submittedName>
</protein>
<dbReference type="EMBL" id="CCKQ01003178">
    <property type="protein sequence ID" value="CDW74284.1"/>
    <property type="molecule type" value="Genomic_DNA"/>
</dbReference>
<organism evidence="2 3">
    <name type="scientific">Stylonychia lemnae</name>
    <name type="common">Ciliate</name>
    <dbReference type="NCBI Taxonomy" id="5949"/>
    <lineage>
        <taxon>Eukaryota</taxon>
        <taxon>Sar</taxon>
        <taxon>Alveolata</taxon>
        <taxon>Ciliophora</taxon>
        <taxon>Intramacronucleata</taxon>
        <taxon>Spirotrichea</taxon>
        <taxon>Stichotrichia</taxon>
        <taxon>Sporadotrichida</taxon>
        <taxon>Oxytrichidae</taxon>
        <taxon>Stylonychinae</taxon>
        <taxon>Stylonychia</taxon>
    </lineage>
</organism>
<dbReference type="AlphaFoldDB" id="A0A077ZWQ6"/>
<accession>A0A077ZWQ6</accession>
<feature type="region of interest" description="Disordered" evidence="1">
    <location>
        <begin position="21"/>
        <end position="50"/>
    </location>
</feature>
<gene>
    <name evidence="2" type="primary">Contig8770.g9360</name>
    <name evidence="2" type="ORF">STYLEM_3278</name>
</gene>
<proteinExistence type="predicted"/>
<keyword evidence="3" id="KW-1185">Reference proteome</keyword>
<evidence type="ECO:0000313" key="3">
    <source>
        <dbReference type="Proteomes" id="UP000039865"/>
    </source>
</evidence>
<feature type="region of interest" description="Disordered" evidence="1">
    <location>
        <begin position="73"/>
        <end position="102"/>
    </location>
</feature>